<evidence type="ECO:0000259" key="13">
    <source>
        <dbReference type="PROSITE" id="PS50109"/>
    </source>
</evidence>
<evidence type="ECO:0000256" key="6">
    <source>
        <dbReference type="ARBA" id="ARBA00022741"/>
    </source>
</evidence>
<feature type="transmembrane region" description="Helical" evidence="12">
    <location>
        <begin position="12"/>
        <end position="34"/>
    </location>
</feature>
<evidence type="ECO:0000313" key="15">
    <source>
        <dbReference type="EMBL" id="ACN58781.1"/>
    </source>
</evidence>
<keyword evidence="9 12" id="KW-1133">Transmembrane helix</keyword>
<dbReference type="SUPFAM" id="SSF47384">
    <property type="entry name" value="Homodimeric domain of signal transducing histidine kinase"/>
    <property type="match status" value="1"/>
</dbReference>
<dbReference type="InterPro" id="IPR036890">
    <property type="entry name" value="HATPase_C_sf"/>
</dbReference>
<dbReference type="AlphaFoldDB" id="C0IN95"/>
<dbReference type="SUPFAM" id="SSF55785">
    <property type="entry name" value="PYP-like sensor domain (PAS domain)"/>
    <property type="match status" value="1"/>
</dbReference>
<evidence type="ECO:0000256" key="3">
    <source>
        <dbReference type="ARBA" id="ARBA00012438"/>
    </source>
</evidence>
<evidence type="ECO:0000256" key="7">
    <source>
        <dbReference type="ARBA" id="ARBA00022777"/>
    </source>
</evidence>
<dbReference type="SUPFAM" id="SSF55874">
    <property type="entry name" value="ATPase domain of HSP90 chaperone/DNA topoisomerase II/histidine kinase"/>
    <property type="match status" value="1"/>
</dbReference>
<evidence type="ECO:0000256" key="8">
    <source>
        <dbReference type="ARBA" id="ARBA00022840"/>
    </source>
</evidence>
<proteinExistence type="predicted"/>
<name>C0IN95_9BACT</name>
<dbReference type="GO" id="GO:0000155">
    <property type="term" value="F:phosphorelay sensor kinase activity"/>
    <property type="evidence" value="ECO:0007669"/>
    <property type="project" value="InterPro"/>
</dbReference>
<feature type="transmembrane region" description="Helical" evidence="12">
    <location>
        <begin position="40"/>
        <end position="62"/>
    </location>
</feature>
<feature type="domain" description="Histidine kinase" evidence="13">
    <location>
        <begin position="230"/>
        <end position="441"/>
    </location>
</feature>
<dbReference type="GO" id="GO:0016020">
    <property type="term" value="C:membrane"/>
    <property type="evidence" value="ECO:0007669"/>
    <property type="project" value="UniProtKB-SubCell"/>
</dbReference>
<dbReference type="GO" id="GO:0000156">
    <property type="term" value="F:phosphorelay response regulator activity"/>
    <property type="evidence" value="ECO:0007669"/>
    <property type="project" value="TreeGrafter"/>
</dbReference>
<gene>
    <name evidence="15" type="ORF">AKSOIL_0136</name>
</gene>
<dbReference type="PROSITE" id="PS50112">
    <property type="entry name" value="PAS"/>
    <property type="match status" value="1"/>
</dbReference>
<dbReference type="InterPro" id="IPR050351">
    <property type="entry name" value="BphY/WalK/GraS-like"/>
</dbReference>
<accession>C0IN95</accession>
<evidence type="ECO:0000256" key="2">
    <source>
        <dbReference type="ARBA" id="ARBA00004141"/>
    </source>
</evidence>
<dbReference type="InterPro" id="IPR036097">
    <property type="entry name" value="HisK_dim/P_sf"/>
</dbReference>
<keyword evidence="10" id="KW-0902">Two-component regulatory system</keyword>
<evidence type="ECO:0000256" key="1">
    <source>
        <dbReference type="ARBA" id="ARBA00000085"/>
    </source>
</evidence>
<comment type="subcellular location">
    <subcellularLocation>
        <location evidence="2">Membrane</location>
        <topology evidence="2">Multi-pass membrane protein</topology>
    </subcellularLocation>
</comment>
<dbReference type="Gene3D" id="3.30.450.20">
    <property type="entry name" value="PAS domain"/>
    <property type="match status" value="1"/>
</dbReference>
<keyword evidence="5 12" id="KW-0812">Transmembrane</keyword>
<keyword evidence="7 15" id="KW-0418">Kinase</keyword>
<keyword evidence="11 12" id="KW-0472">Membrane</keyword>
<dbReference type="InterPro" id="IPR003594">
    <property type="entry name" value="HATPase_dom"/>
</dbReference>
<protein>
    <recommendedName>
        <fullName evidence="3">histidine kinase</fullName>
        <ecNumber evidence="3">2.7.13.3</ecNumber>
    </recommendedName>
</protein>
<dbReference type="InterPro" id="IPR005467">
    <property type="entry name" value="His_kinase_dom"/>
</dbReference>
<dbReference type="Pfam" id="PF02518">
    <property type="entry name" value="HATPase_c"/>
    <property type="match status" value="1"/>
</dbReference>
<dbReference type="SMART" id="SM00387">
    <property type="entry name" value="HATPase_c"/>
    <property type="match status" value="1"/>
</dbReference>
<evidence type="ECO:0000256" key="11">
    <source>
        <dbReference type="ARBA" id="ARBA00023136"/>
    </source>
</evidence>
<dbReference type="PANTHER" id="PTHR42878">
    <property type="entry name" value="TWO-COMPONENT HISTIDINE KINASE"/>
    <property type="match status" value="1"/>
</dbReference>
<dbReference type="EMBL" id="EU408349">
    <property type="protein sequence ID" value="ACN58781.1"/>
    <property type="molecule type" value="Genomic_DNA"/>
</dbReference>
<dbReference type="GO" id="GO:0030295">
    <property type="term" value="F:protein kinase activator activity"/>
    <property type="evidence" value="ECO:0007669"/>
    <property type="project" value="TreeGrafter"/>
</dbReference>
<evidence type="ECO:0000256" key="9">
    <source>
        <dbReference type="ARBA" id="ARBA00022989"/>
    </source>
</evidence>
<keyword evidence="4" id="KW-0808">Transferase</keyword>
<dbReference type="InterPro" id="IPR004358">
    <property type="entry name" value="Sig_transdc_His_kin-like_C"/>
</dbReference>
<sequence length="442" mass="47119">MASDARFTRVSPFVIGVLLRALLLGALAYASAWLVLNTNYYATTLVVLICGGLVVADLGRVVTRADRSVERFLEALSAGALETPSRTAAGLGRLAGPFEDAVALLQTARRQRQQSNEYLQTLLDTVPAALLVIQADGEFALVNRAAVRLAGTAATATLLRVLGPAACAQLVSLAPGTHQILRLAGGAQVLASAAQFMLPGGAPQRLISLQRLAGELDAVELKAWDDMVRVLAHEMMNSLTPIASLSESLEGLLRGGHTEEVSGALEVISRRSQGLMRFVERYRKVAELPQATLQSVRLRDLLQGIEQLLRASYAAAGIEFHTSVVPPDLAARMDPDLIEQALINLLRNAADAVAGQPEPRIEIVCGEEEGQLRLDVLDNGRGLTESEREQIFVPFFTTKPGGSGVGLSLARRIALGHGGRLTVQAREPRGSAFTLLLPAARA</sequence>
<dbReference type="EC" id="2.7.13.3" evidence="3"/>
<dbReference type="Pfam" id="PF13188">
    <property type="entry name" value="PAS_8"/>
    <property type="match status" value="1"/>
</dbReference>
<evidence type="ECO:0000256" key="5">
    <source>
        <dbReference type="ARBA" id="ARBA00022692"/>
    </source>
</evidence>
<organism evidence="15">
    <name type="scientific">uncultured bacterium BLR8</name>
    <dbReference type="NCBI Taxonomy" id="506524"/>
    <lineage>
        <taxon>Bacteria</taxon>
        <taxon>environmental samples</taxon>
    </lineage>
</organism>
<evidence type="ECO:0000256" key="4">
    <source>
        <dbReference type="ARBA" id="ARBA00022679"/>
    </source>
</evidence>
<dbReference type="GO" id="GO:0007234">
    <property type="term" value="P:osmosensory signaling via phosphorelay pathway"/>
    <property type="evidence" value="ECO:0007669"/>
    <property type="project" value="TreeGrafter"/>
</dbReference>
<evidence type="ECO:0000256" key="12">
    <source>
        <dbReference type="SAM" id="Phobius"/>
    </source>
</evidence>
<comment type="catalytic activity">
    <reaction evidence="1">
        <text>ATP + protein L-histidine = ADP + protein N-phospho-L-histidine.</text>
        <dbReference type="EC" id="2.7.13.3"/>
    </reaction>
</comment>
<dbReference type="GO" id="GO:0005524">
    <property type="term" value="F:ATP binding"/>
    <property type="evidence" value="ECO:0007669"/>
    <property type="project" value="UniProtKB-KW"/>
</dbReference>
<keyword evidence="8" id="KW-0067">ATP-binding</keyword>
<dbReference type="InterPro" id="IPR000014">
    <property type="entry name" value="PAS"/>
</dbReference>
<dbReference type="PANTHER" id="PTHR42878:SF7">
    <property type="entry name" value="SENSOR HISTIDINE KINASE GLRK"/>
    <property type="match status" value="1"/>
</dbReference>
<reference evidence="15" key="1">
    <citation type="journal article" date="2009" name="ISME J.">
        <title>Functional metagenomics reveals diverse beta-lactamases in a remote Alaskan soil.</title>
        <authorList>
            <person name="Allen H.K."/>
            <person name="Moe L.A."/>
            <person name="Rodbumrer J."/>
            <person name="Gaarder A."/>
            <person name="Handelsman J."/>
        </authorList>
    </citation>
    <scope>NUCLEOTIDE SEQUENCE</scope>
</reference>
<keyword evidence="6" id="KW-0547">Nucleotide-binding</keyword>
<dbReference type="InterPro" id="IPR035965">
    <property type="entry name" value="PAS-like_dom_sf"/>
</dbReference>
<evidence type="ECO:0000259" key="14">
    <source>
        <dbReference type="PROSITE" id="PS50112"/>
    </source>
</evidence>
<dbReference type="Gene3D" id="3.30.565.10">
    <property type="entry name" value="Histidine kinase-like ATPase, C-terminal domain"/>
    <property type="match status" value="1"/>
</dbReference>
<feature type="domain" description="PAS" evidence="14">
    <location>
        <begin position="115"/>
        <end position="151"/>
    </location>
</feature>
<evidence type="ECO:0000256" key="10">
    <source>
        <dbReference type="ARBA" id="ARBA00023012"/>
    </source>
</evidence>
<dbReference type="PROSITE" id="PS50109">
    <property type="entry name" value="HIS_KIN"/>
    <property type="match status" value="1"/>
</dbReference>
<dbReference type="PRINTS" id="PR00344">
    <property type="entry name" value="BCTRLSENSOR"/>
</dbReference>